<evidence type="ECO:0000313" key="3">
    <source>
        <dbReference type="Proteomes" id="UP000254764"/>
    </source>
</evidence>
<gene>
    <name evidence="2" type="ORF">RHIZ70_3025</name>
</gene>
<evidence type="ECO:0000256" key="1">
    <source>
        <dbReference type="SAM" id="MobiDB-lite"/>
    </source>
</evidence>
<organism evidence="2 3">
    <name type="scientific">Ciceribacter selenitireducens ATCC BAA-1503</name>
    <dbReference type="NCBI Taxonomy" id="1336235"/>
    <lineage>
        <taxon>Bacteria</taxon>
        <taxon>Pseudomonadati</taxon>
        <taxon>Pseudomonadota</taxon>
        <taxon>Alphaproteobacteria</taxon>
        <taxon>Hyphomicrobiales</taxon>
        <taxon>Rhizobiaceae</taxon>
        <taxon>Ciceribacter</taxon>
    </lineage>
</organism>
<dbReference type="AlphaFoldDB" id="A0A376AI44"/>
<proteinExistence type="predicted"/>
<name>A0A376AI44_9HYPH</name>
<evidence type="ECO:0000313" key="2">
    <source>
        <dbReference type="EMBL" id="SSC67317.1"/>
    </source>
</evidence>
<keyword evidence="3" id="KW-1185">Reference proteome</keyword>
<reference evidence="3" key="1">
    <citation type="submission" date="2018-07" db="EMBL/GenBank/DDBJ databases">
        <authorList>
            <person name="Peiro R."/>
            <person name="Begona"/>
            <person name="Cbmso G."/>
            <person name="Lopez M."/>
            <person name="Gonzalez S."/>
        </authorList>
    </citation>
    <scope>NUCLEOTIDE SEQUENCE [LARGE SCALE GENOMIC DNA]</scope>
</reference>
<dbReference type="Proteomes" id="UP000254764">
    <property type="component" value="Unassembled WGS sequence"/>
</dbReference>
<sequence>MELVLRRVPSAGPRALTLTTGDTTEEARAAESGTLEWTKRALPEGQLTSELIHGSPPP</sequence>
<feature type="region of interest" description="Disordered" evidence="1">
    <location>
        <begin position="8"/>
        <end position="58"/>
    </location>
</feature>
<accession>A0A376AI44</accession>
<dbReference type="EMBL" id="UEYP01000044">
    <property type="protein sequence ID" value="SSC67317.1"/>
    <property type="molecule type" value="Genomic_DNA"/>
</dbReference>
<protein>
    <submittedName>
        <fullName evidence="2">Uncharacterized protein</fullName>
    </submittedName>
</protein>